<evidence type="ECO:0000256" key="7">
    <source>
        <dbReference type="RuleBase" id="RU000461"/>
    </source>
</evidence>
<dbReference type="SUPFAM" id="SSF48264">
    <property type="entry name" value="Cytochrome P450"/>
    <property type="match status" value="1"/>
</dbReference>
<name>A0A8H4ITU5_9PEZI</name>
<comment type="caution">
    <text evidence="9">The sequence shown here is derived from an EMBL/GenBank/DDBJ whole genome shotgun (WGS) entry which is preliminary data.</text>
</comment>
<feature type="binding site" description="axial binding residue" evidence="6">
    <location>
        <position position="438"/>
    </location>
    <ligand>
        <name>heme</name>
        <dbReference type="ChEBI" id="CHEBI:30413"/>
    </ligand>
    <ligandPart>
        <name>Fe</name>
        <dbReference type="ChEBI" id="CHEBI:18248"/>
    </ligandPart>
</feature>
<evidence type="ECO:0000313" key="9">
    <source>
        <dbReference type="EMBL" id="KAF4307490.1"/>
    </source>
</evidence>
<dbReference type="InterPro" id="IPR001128">
    <property type="entry name" value="Cyt_P450"/>
</dbReference>
<evidence type="ECO:0000256" key="6">
    <source>
        <dbReference type="PIRSR" id="PIRSR602401-1"/>
    </source>
</evidence>
<dbReference type="GO" id="GO:0020037">
    <property type="term" value="F:heme binding"/>
    <property type="evidence" value="ECO:0007669"/>
    <property type="project" value="InterPro"/>
</dbReference>
<dbReference type="InterPro" id="IPR036396">
    <property type="entry name" value="Cyt_P450_sf"/>
</dbReference>
<comment type="cofactor">
    <cofactor evidence="1 6">
        <name>heme</name>
        <dbReference type="ChEBI" id="CHEBI:30413"/>
    </cofactor>
</comment>
<reference evidence="9" key="1">
    <citation type="submission" date="2020-04" db="EMBL/GenBank/DDBJ databases">
        <title>Genome Assembly and Annotation of Botryosphaeria dothidea sdau 11-99, a Latent Pathogen of Apple Fruit Ring Rot in China.</title>
        <authorList>
            <person name="Yu C."/>
            <person name="Diao Y."/>
            <person name="Lu Q."/>
            <person name="Zhao J."/>
            <person name="Cui S."/>
            <person name="Peng C."/>
            <person name="He B."/>
            <person name="Liu H."/>
        </authorList>
    </citation>
    <scope>NUCLEOTIDE SEQUENCE [LARGE SCALE GENOMIC DNA]</scope>
    <source>
        <strain evidence="9">Sdau11-99</strain>
    </source>
</reference>
<evidence type="ECO:0000256" key="4">
    <source>
        <dbReference type="ARBA" id="ARBA00022723"/>
    </source>
</evidence>
<keyword evidence="4 6" id="KW-0479">Metal-binding</keyword>
<feature type="chain" id="PRO_5034304113" evidence="8">
    <location>
        <begin position="21"/>
        <end position="488"/>
    </location>
</feature>
<dbReference type="PANTHER" id="PTHR24305">
    <property type="entry name" value="CYTOCHROME P450"/>
    <property type="match status" value="1"/>
</dbReference>
<evidence type="ECO:0000256" key="1">
    <source>
        <dbReference type="ARBA" id="ARBA00001971"/>
    </source>
</evidence>
<evidence type="ECO:0000256" key="5">
    <source>
        <dbReference type="ARBA" id="ARBA00023004"/>
    </source>
</evidence>
<proteinExistence type="inferred from homology"/>
<keyword evidence="10" id="KW-1185">Reference proteome</keyword>
<dbReference type="InterPro" id="IPR017972">
    <property type="entry name" value="Cyt_P450_CS"/>
</dbReference>
<organism evidence="9 10">
    <name type="scientific">Botryosphaeria dothidea</name>
    <dbReference type="NCBI Taxonomy" id="55169"/>
    <lineage>
        <taxon>Eukaryota</taxon>
        <taxon>Fungi</taxon>
        <taxon>Dikarya</taxon>
        <taxon>Ascomycota</taxon>
        <taxon>Pezizomycotina</taxon>
        <taxon>Dothideomycetes</taxon>
        <taxon>Dothideomycetes incertae sedis</taxon>
        <taxon>Botryosphaeriales</taxon>
        <taxon>Botryosphaeriaceae</taxon>
        <taxon>Botryosphaeria</taxon>
    </lineage>
</organism>
<protein>
    <submittedName>
        <fullName evidence="9">Cytochrome p450</fullName>
    </submittedName>
</protein>
<dbReference type="GO" id="GO:0005506">
    <property type="term" value="F:iron ion binding"/>
    <property type="evidence" value="ECO:0007669"/>
    <property type="project" value="InterPro"/>
</dbReference>
<evidence type="ECO:0000313" key="10">
    <source>
        <dbReference type="Proteomes" id="UP000572817"/>
    </source>
</evidence>
<gene>
    <name evidence="9" type="ORF">GTA08_BOTSDO03872</name>
</gene>
<keyword evidence="7" id="KW-0503">Monooxygenase</keyword>
<evidence type="ECO:0000256" key="2">
    <source>
        <dbReference type="ARBA" id="ARBA00010617"/>
    </source>
</evidence>
<accession>A0A8H4ITU5</accession>
<dbReference type="AlphaFoldDB" id="A0A8H4ITU5"/>
<dbReference type="GO" id="GO:0004497">
    <property type="term" value="F:monooxygenase activity"/>
    <property type="evidence" value="ECO:0007669"/>
    <property type="project" value="UniProtKB-KW"/>
</dbReference>
<dbReference type="Pfam" id="PF00067">
    <property type="entry name" value="p450"/>
    <property type="match status" value="1"/>
</dbReference>
<keyword evidence="8" id="KW-0732">Signal</keyword>
<keyword evidence="7" id="KW-0560">Oxidoreductase</keyword>
<dbReference type="PRINTS" id="PR00385">
    <property type="entry name" value="P450"/>
</dbReference>
<dbReference type="Gene3D" id="1.10.630.10">
    <property type="entry name" value="Cytochrome P450"/>
    <property type="match status" value="1"/>
</dbReference>
<comment type="similarity">
    <text evidence="2 7">Belongs to the cytochrome P450 family.</text>
</comment>
<feature type="signal peptide" evidence="8">
    <location>
        <begin position="1"/>
        <end position="20"/>
    </location>
</feature>
<evidence type="ECO:0000256" key="3">
    <source>
        <dbReference type="ARBA" id="ARBA00022617"/>
    </source>
</evidence>
<dbReference type="InterPro" id="IPR002401">
    <property type="entry name" value="Cyt_P450_E_grp-I"/>
</dbReference>
<dbReference type="CDD" id="cd11058">
    <property type="entry name" value="CYP60B-like"/>
    <property type="match status" value="1"/>
</dbReference>
<keyword evidence="5 6" id="KW-0408">Iron</keyword>
<evidence type="ECO:0000256" key="8">
    <source>
        <dbReference type="SAM" id="SignalP"/>
    </source>
</evidence>
<dbReference type="EMBL" id="WWBZ02000022">
    <property type="protein sequence ID" value="KAF4307490.1"/>
    <property type="molecule type" value="Genomic_DNA"/>
</dbReference>
<dbReference type="PRINTS" id="PR00463">
    <property type="entry name" value="EP450I"/>
</dbReference>
<dbReference type="InterPro" id="IPR050121">
    <property type="entry name" value="Cytochrome_P450_monoxygenase"/>
</dbReference>
<dbReference type="PROSITE" id="PS00086">
    <property type="entry name" value="CYTOCHROME_P450"/>
    <property type="match status" value="1"/>
</dbReference>
<dbReference type="GO" id="GO:0016705">
    <property type="term" value="F:oxidoreductase activity, acting on paired donors, with incorporation or reduction of molecular oxygen"/>
    <property type="evidence" value="ECO:0007669"/>
    <property type="project" value="InterPro"/>
</dbReference>
<keyword evidence="3 6" id="KW-0349">Heme</keyword>
<sequence length="488" mass="55625">MMFLILFLFAALCLWISSKCIYNVYFHPLRSYPGPWLCRASSIPRIWHRTIGTNIPHAHRAHQMYGPVVRLSPTELSYITSDAWNDIYARHGGNNALPKEPAFNTPTGELPPGLVQVVDGAPHARQRRVFAPAFTNTALKKQEEMILGHVRKLVAIFQRASERSGAESEVNVTDVFNFLTFDVMADLSFGRPLGLLDAEEYSPWVKNVLAVFQLISIRGIVLFYLPQLKSLMLRAFTSKAVMEKRQTHIAYAAGLVDQRLDQGELDRPDIWSLVEKKQDLLTRPETYANAATFMAAGTETITTSLCGAVWFLTNHRERMDIVRKELRGLKTAENFTMESLAKLEYLNAVINESMRLYPPTPDMLYRLVPEGGADICGKHVPAGMVVGLHQYPAYHSALNFHRPEEFIPERWLPSASENEFANDDRKILQPFSKGPRTCIGKNLAMHEIRLALAHILWHFDIFVLETKGWMEQQKTNVVWEKPQLILRR</sequence>
<dbReference type="OrthoDB" id="1470350at2759"/>
<dbReference type="PANTHER" id="PTHR24305:SF210">
    <property type="entry name" value="CYTOCHROME P450 MONOOXYGENASE ASQL-RELATED"/>
    <property type="match status" value="1"/>
</dbReference>
<dbReference type="Proteomes" id="UP000572817">
    <property type="component" value="Unassembled WGS sequence"/>
</dbReference>